<dbReference type="Pfam" id="PF00480">
    <property type="entry name" value="ROK"/>
    <property type="match status" value="1"/>
</dbReference>
<sequence length="307" mass="32846">MATHAMRYGFDIGGTKIEMAAYDAQLNQVLCQRVSTPTGDYREFLACIAQLVSQADRNLHTQGSIGIGLPGITDPRSRKQLAVNVPCLTGHCLADDLTQELSRPVEIENDCRCFALSEASTPQTERLEVVFGAIIGTGAGGGLVMNKRLHKGRNGLAGEWGHTPISAQLAQRYDLPLFVCNCGLTGCFERYVSGSGLLALSQHFGHSAANVPALIASYRQGDPLAQHLMGIYIDILASALASLQLLLDVDAFVLGGGLSNVSELYTQLPAAMSRWLLPGTEPAMVYPPVYGDSSGVRGAALLRQSWQ</sequence>
<gene>
    <name evidence="2" type="primary">nagK_2</name>
    <name evidence="2" type="ORF">NCTC13193_03072</name>
</gene>
<dbReference type="SUPFAM" id="SSF53067">
    <property type="entry name" value="Actin-like ATPase domain"/>
    <property type="match status" value="1"/>
</dbReference>
<dbReference type="GO" id="GO:0045127">
    <property type="term" value="F:N-acetylglucosamine kinase activity"/>
    <property type="evidence" value="ECO:0007669"/>
    <property type="project" value="UniProtKB-EC"/>
</dbReference>
<keyword evidence="2" id="KW-0808">Transferase</keyword>
<evidence type="ECO:0000256" key="1">
    <source>
        <dbReference type="ARBA" id="ARBA00006479"/>
    </source>
</evidence>
<dbReference type="CDD" id="cd24057">
    <property type="entry name" value="ASKHA_NBD_ROK_NAGK"/>
    <property type="match status" value="1"/>
</dbReference>
<dbReference type="InterPro" id="IPR043129">
    <property type="entry name" value="ATPase_NBD"/>
</dbReference>
<proteinExistence type="inferred from homology"/>
<dbReference type="EC" id="2.7.1.59" evidence="2"/>
<dbReference type="AlphaFoldDB" id="A0A448SSG8"/>
<dbReference type="Gene3D" id="3.30.420.40">
    <property type="match status" value="2"/>
</dbReference>
<comment type="similarity">
    <text evidence="1">Belongs to the ROK (NagC/XylR) family.</text>
</comment>
<dbReference type="PANTHER" id="PTHR18964">
    <property type="entry name" value="ROK (REPRESSOR, ORF, KINASE) FAMILY"/>
    <property type="match status" value="1"/>
</dbReference>
<dbReference type="EMBL" id="LR134492">
    <property type="protein sequence ID" value="VEI70660.1"/>
    <property type="molecule type" value="Genomic_DNA"/>
</dbReference>
<evidence type="ECO:0000313" key="2">
    <source>
        <dbReference type="EMBL" id="VEI70660.1"/>
    </source>
</evidence>
<accession>A0A448SSG8</accession>
<evidence type="ECO:0000313" key="3">
    <source>
        <dbReference type="Proteomes" id="UP000270487"/>
    </source>
</evidence>
<dbReference type="Proteomes" id="UP000270487">
    <property type="component" value="Chromosome"/>
</dbReference>
<organism evidence="2 3">
    <name type="scientific">Serratia fonticola</name>
    <dbReference type="NCBI Taxonomy" id="47917"/>
    <lineage>
        <taxon>Bacteria</taxon>
        <taxon>Pseudomonadati</taxon>
        <taxon>Pseudomonadota</taxon>
        <taxon>Gammaproteobacteria</taxon>
        <taxon>Enterobacterales</taxon>
        <taxon>Yersiniaceae</taxon>
        <taxon>Serratia</taxon>
    </lineage>
</organism>
<dbReference type="InterPro" id="IPR000600">
    <property type="entry name" value="ROK"/>
</dbReference>
<dbReference type="PANTHER" id="PTHR18964:SF149">
    <property type="entry name" value="BIFUNCTIONAL UDP-N-ACETYLGLUCOSAMINE 2-EPIMERASE_N-ACETYLMANNOSAMINE KINASE"/>
    <property type="match status" value="1"/>
</dbReference>
<keyword evidence="2" id="KW-0418">Kinase</keyword>
<name>A0A448SSG8_SERFO</name>
<reference evidence="2 3" key="1">
    <citation type="submission" date="2018-12" db="EMBL/GenBank/DDBJ databases">
        <authorList>
            <consortium name="Pathogen Informatics"/>
        </authorList>
    </citation>
    <scope>NUCLEOTIDE SEQUENCE [LARGE SCALE GENOMIC DNA]</scope>
    <source>
        <strain evidence="2 3">NCTC13193</strain>
    </source>
</reference>
<protein>
    <submittedName>
        <fullName evidence="2">N-acetyl-D-glucosamine kinase</fullName>
        <ecNumber evidence="2">2.7.1.59</ecNumber>
    </submittedName>
</protein>